<gene>
    <name evidence="1" type="ORF">GCM10007205_15650</name>
</gene>
<protein>
    <recommendedName>
        <fullName evidence="3">Methyltransferase type 11</fullName>
    </recommendedName>
</protein>
<accession>A0A8J2XZ85</accession>
<dbReference type="CDD" id="cd02440">
    <property type="entry name" value="AdoMet_MTases"/>
    <property type="match status" value="1"/>
</dbReference>
<evidence type="ECO:0000313" key="2">
    <source>
        <dbReference type="Proteomes" id="UP000620266"/>
    </source>
</evidence>
<evidence type="ECO:0008006" key="3">
    <source>
        <dbReference type="Google" id="ProtNLM"/>
    </source>
</evidence>
<dbReference type="AlphaFoldDB" id="A0A8J2XZ85"/>
<dbReference type="RefSeq" id="WP_188395667.1">
    <property type="nucleotide sequence ID" value="NZ_BMCG01000003.1"/>
</dbReference>
<comment type="caution">
    <text evidence="1">The sequence shown here is derived from an EMBL/GenBank/DDBJ whole genome shotgun (WGS) entry which is preliminary data.</text>
</comment>
<evidence type="ECO:0000313" key="1">
    <source>
        <dbReference type="EMBL" id="GGC07347.1"/>
    </source>
</evidence>
<name>A0A8J2XZ85_9BURK</name>
<reference evidence="1" key="1">
    <citation type="journal article" date="2014" name="Int. J. Syst. Evol. Microbiol.">
        <title>Complete genome sequence of Corynebacterium casei LMG S-19264T (=DSM 44701T), isolated from a smear-ripened cheese.</title>
        <authorList>
            <consortium name="US DOE Joint Genome Institute (JGI-PGF)"/>
            <person name="Walter F."/>
            <person name="Albersmeier A."/>
            <person name="Kalinowski J."/>
            <person name="Ruckert C."/>
        </authorList>
    </citation>
    <scope>NUCLEOTIDE SEQUENCE</scope>
    <source>
        <strain evidence="1">CCM 7086</strain>
    </source>
</reference>
<dbReference type="Pfam" id="PF13489">
    <property type="entry name" value="Methyltransf_23"/>
    <property type="match status" value="1"/>
</dbReference>
<dbReference type="SUPFAM" id="SSF53335">
    <property type="entry name" value="S-adenosyl-L-methionine-dependent methyltransferases"/>
    <property type="match status" value="1"/>
</dbReference>
<proteinExistence type="predicted"/>
<keyword evidence="2" id="KW-1185">Reference proteome</keyword>
<reference evidence="1" key="2">
    <citation type="submission" date="2020-09" db="EMBL/GenBank/DDBJ databases">
        <authorList>
            <person name="Sun Q."/>
            <person name="Sedlacek I."/>
        </authorList>
    </citation>
    <scope>NUCLEOTIDE SEQUENCE</scope>
    <source>
        <strain evidence="1">CCM 7086</strain>
    </source>
</reference>
<dbReference type="InterPro" id="IPR029063">
    <property type="entry name" value="SAM-dependent_MTases_sf"/>
</dbReference>
<organism evidence="1 2">
    <name type="scientific">Oxalicibacterium flavum</name>
    <dbReference type="NCBI Taxonomy" id="179467"/>
    <lineage>
        <taxon>Bacteria</taxon>
        <taxon>Pseudomonadati</taxon>
        <taxon>Pseudomonadota</taxon>
        <taxon>Betaproteobacteria</taxon>
        <taxon>Burkholderiales</taxon>
        <taxon>Oxalobacteraceae</taxon>
        <taxon>Oxalicibacterium</taxon>
    </lineage>
</organism>
<dbReference type="Proteomes" id="UP000620266">
    <property type="component" value="Unassembled WGS sequence"/>
</dbReference>
<sequence length="254" mass="27416">MSNNAIRNLLTAACQPYRAAGRFAWHFAQGKLGRDPVFKGMLARGLLQGSPHIQRDAGIRVLDIGCGQGLLSSWLLSAQAQHARGDWPSDWPAPPAIAHIHGIELMPRDVERAQAALNNQATAAGRASFEAANMCTAAFPASDAVVILDVLHYVDFPAQDDVLRRVHACLSDDGVLLLRVGDAAGGLPFRFSNWVDNVVTSIRGHRTLPTFCRSIADWQGAIAAIGFSVQAMPMNEGTPFANILLVCRKLKETT</sequence>
<dbReference type="Gene3D" id="3.40.50.150">
    <property type="entry name" value="Vaccinia Virus protein VP39"/>
    <property type="match status" value="1"/>
</dbReference>
<dbReference type="EMBL" id="BMCG01000003">
    <property type="protein sequence ID" value="GGC07347.1"/>
    <property type="molecule type" value="Genomic_DNA"/>
</dbReference>